<name>A0A502FN13_9GAMM</name>
<evidence type="ECO:0000313" key="1">
    <source>
        <dbReference type="EMBL" id="TPG05964.1"/>
    </source>
</evidence>
<gene>
    <name evidence="1" type="ORF">EAH88_15125</name>
</gene>
<reference evidence="1 2" key="1">
    <citation type="journal article" date="2019" name="Environ. Microbiol.">
        <title>Species interactions and distinct microbial communities in high Arctic permafrost affected cryosols are associated with the CH4 and CO2 gas fluxes.</title>
        <authorList>
            <person name="Altshuler I."/>
            <person name="Hamel J."/>
            <person name="Turney S."/>
            <person name="Magnuson E."/>
            <person name="Levesque R."/>
            <person name="Greer C."/>
            <person name="Whyte L.G."/>
        </authorList>
    </citation>
    <scope>NUCLEOTIDE SEQUENCE [LARGE SCALE GENOMIC DNA]</scope>
    <source>
        <strain evidence="1 2">S13Y</strain>
    </source>
</reference>
<proteinExistence type="predicted"/>
<dbReference type="RefSeq" id="WP_140654213.1">
    <property type="nucleotide sequence ID" value="NZ_RCZB01000001.1"/>
</dbReference>
<dbReference type="AlphaFoldDB" id="A0A502FN13"/>
<dbReference type="OrthoDB" id="5958689at2"/>
<dbReference type="EMBL" id="RCZO01000009">
    <property type="protein sequence ID" value="TPG05964.1"/>
    <property type="molecule type" value="Genomic_DNA"/>
</dbReference>
<organism evidence="1 2">
    <name type="scientific">Rhodanobacter glycinis</name>
    <dbReference type="NCBI Taxonomy" id="582702"/>
    <lineage>
        <taxon>Bacteria</taxon>
        <taxon>Pseudomonadati</taxon>
        <taxon>Pseudomonadota</taxon>
        <taxon>Gammaproteobacteria</taxon>
        <taxon>Lysobacterales</taxon>
        <taxon>Rhodanobacteraceae</taxon>
        <taxon>Rhodanobacter</taxon>
    </lineage>
</organism>
<sequence>MVTISLKQSNADTWTVRRCQIALFSDLKLGPAINLAREIARDEHQRMGREVCVEMPGPTSTIVLAHYVNGDVPDAAAAMAA</sequence>
<protein>
    <submittedName>
        <fullName evidence="1">Uncharacterized protein</fullName>
    </submittedName>
</protein>
<accession>A0A502FN13</accession>
<keyword evidence="2" id="KW-1185">Reference proteome</keyword>
<comment type="caution">
    <text evidence="1">The sequence shown here is derived from an EMBL/GenBank/DDBJ whole genome shotgun (WGS) entry which is preliminary data.</text>
</comment>
<dbReference type="Proteomes" id="UP000319486">
    <property type="component" value="Unassembled WGS sequence"/>
</dbReference>
<evidence type="ECO:0000313" key="2">
    <source>
        <dbReference type="Proteomes" id="UP000319486"/>
    </source>
</evidence>